<reference evidence="2 3" key="1">
    <citation type="submission" date="2020-03" db="EMBL/GenBank/DDBJ databases">
        <authorList>
            <person name="Wang L."/>
            <person name="He N."/>
            <person name="Li Y."/>
            <person name="Fang Y."/>
            <person name="Zhang F."/>
        </authorList>
    </citation>
    <scope>NUCLEOTIDE SEQUENCE [LARGE SCALE GENOMIC DNA]</scope>
    <source>
        <strain evidence="2 3">36D10-4-7</strain>
    </source>
</reference>
<organism evidence="2 3">
    <name type="scientific">Sphingomonas corticis</name>
    <dbReference type="NCBI Taxonomy" id="2722791"/>
    <lineage>
        <taxon>Bacteria</taxon>
        <taxon>Pseudomonadati</taxon>
        <taxon>Pseudomonadota</taxon>
        <taxon>Alphaproteobacteria</taxon>
        <taxon>Sphingomonadales</taxon>
        <taxon>Sphingomonadaceae</taxon>
        <taxon>Sphingomonas</taxon>
    </lineage>
</organism>
<proteinExistence type="predicted"/>
<evidence type="ECO:0000313" key="2">
    <source>
        <dbReference type="EMBL" id="NJR80766.1"/>
    </source>
</evidence>
<evidence type="ECO:0008006" key="4">
    <source>
        <dbReference type="Google" id="ProtNLM"/>
    </source>
</evidence>
<dbReference type="EMBL" id="JAAVJH010000030">
    <property type="protein sequence ID" value="NJR80766.1"/>
    <property type="molecule type" value="Genomic_DNA"/>
</dbReference>
<dbReference type="Proteomes" id="UP000732399">
    <property type="component" value="Unassembled WGS sequence"/>
</dbReference>
<evidence type="ECO:0000256" key="1">
    <source>
        <dbReference type="SAM" id="SignalP"/>
    </source>
</evidence>
<feature type="chain" id="PRO_5046207042" description="UrcA family protein" evidence="1">
    <location>
        <begin position="21"/>
        <end position="76"/>
    </location>
</feature>
<dbReference type="RefSeq" id="WP_168136271.1">
    <property type="nucleotide sequence ID" value="NZ_JAAVJH010000030.1"/>
</dbReference>
<accession>A0ABX1CS63</accession>
<comment type="caution">
    <text evidence="2">The sequence shown here is derived from an EMBL/GenBank/DDBJ whole genome shotgun (WGS) entry which is preliminary data.</text>
</comment>
<keyword evidence="3" id="KW-1185">Reference proteome</keyword>
<feature type="signal peptide" evidence="1">
    <location>
        <begin position="1"/>
        <end position="20"/>
    </location>
</feature>
<keyword evidence="1" id="KW-0732">Signal</keyword>
<protein>
    <recommendedName>
        <fullName evidence="4">UrcA family protein</fullName>
    </recommendedName>
</protein>
<gene>
    <name evidence="2" type="ORF">HBH26_19540</name>
</gene>
<sequence length="76" mass="8123">MRSAILALAVLAACSNPVIDAETVKSEAVLHGTPHQICAASRKLAQAYEAAQRYLEAEVETGNADELCQIARRARS</sequence>
<evidence type="ECO:0000313" key="3">
    <source>
        <dbReference type="Proteomes" id="UP000732399"/>
    </source>
</evidence>
<name>A0ABX1CS63_9SPHN</name>